<comment type="caution">
    <text evidence="3">The sequence shown here is derived from an EMBL/GenBank/DDBJ whole genome shotgun (WGS) entry which is preliminary data.</text>
</comment>
<dbReference type="PANTHER" id="PTHR46944">
    <property type="entry name" value="RHO GUANINE NUCLEOTIDE EXCHANGE FACTOR 33"/>
    <property type="match status" value="1"/>
</dbReference>
<dbReference type="SUPFAM" id="SSF48065">
    <property type="entry name" value="DBL homology domain (DH-domain)"/>
    <property type="match status" value="1"/>
</dbReference>
<dbReference type="PANTHER" id="PTHR46944:SF1">
    <property type="entry name" value="RHO GUANINE NUCLEOTIDE EXCHANGE FACTOR 33"/>
    <property type="match status" value="1"/>
</dbReference>
<feature type="compositionally biased region" description="Polar residues" evidence="1">
    <location>
        <begin position="687"/>
        <end position="696"/>
    </location>
</feature>
<evidence type="ECO:0000259" key="2">
    <source>
        <dbReference type="PROSITE" id="PS50010"/>
    </source>
</evidence>
<evidence type="ECO:0000256" key="1">
    <source>
        <dbReference type="SAM" id="MobiDB-lite"/>
    </source>
</evidence>
<dbReference type="PROSITE" id="PS50010">
    <property type="entry name" value="DH_2"/>
    <property type="match status" value="1"/>
</dbReference>
<reference evidence="3" key="1">
    <citation type="submission" date="2023-08" db="EMBL/GenBank/DDBJ databases">
        <title>Pelteobagrus vachellii genome.</title>
        <authorList>
            <person name="Liu H."/>
        </authorList>
    </citation>
    <scope>NUCLEOTIDE SEQUENCE</scope>
    <source>
        <strain evidence="3">PRFRI_2022a</strain>
        <tissue evidence="3">Muscle</tissue>
    </source>
</reference>
<keyword evidence="4" id="KW-1185">Reference proteome</keyword>
<feature type="domain" description="DH" evidence="2">
    <location>
        <begin position="228"/>
        <end position="405"/>
    </location>
</feature>
<proteinExistence type="predicted"/>
<organism evidence="3 4">
    <name type="scientific">Tachysurus vachellii</name>
    <name type="common">Darkbarbel catfish</name>
    <name type="synonym">Pelteobagrus vachellii</name>
    <dbReference type="NCBI Taxonomy" id="175792"/>
    <lineage>
        <taxon>Eukaryota</taxon>
        <taxon>Metazoa</taxon>
        <taxon>Chordata</taxon>
        <taxon>Craniata</taxon>
        <taxon>Vertebrata</taxon>
        <taxon>Euteleostomi</taxon>
        <taxon>Actinopterygii</taxon>
        <taxon>Neopterygii</taxon>
        <taxon>Teleostei</taxon>
        <taxon>Ostariophysi</taxon>
        <taxon>Siluriformes</taxon>
        <taxon>Bagridae</taxon>
        <taxon>Tachysurus</taxon>
    </lineage>
</organism>
<dbReference type="Gene3D" id="1.20.900.10">
    <property type="entry name" value="Dbl homology (DH) domain"/>
    <property type="match status" value="1"/>
</dbReference>
<protein>
    <recommendedName>
        <fullName evidence="2">DH domain-containing protein</fullName>
    </recommendedName>
</protein>
<sequence length="731" mass="81519">MQVFATNGAFWRRVDIRTENQKGRARAPVWVWSCLARITSFTRGFAGRATCSRMKSHEGELVKEISKLQAMVLELRSGFSRALLELNQIQLGDTELQNQLEEARHGCNKRTLHLETLVLTFKEELEEIRCQIRQLCDEQVKSEQANGNTGAQSVSAHSCVGVKNVSSSTNGIKNVNELKIAPPRCTTGGALLLHCYLQGLWAGHNSGEVSSHFSLRVEGASSCTQKGSYQCVSISLLKSEWDYSSKLTLLQDKYRNPTSSHTETHKVFVRHVDEMLQRHLLFRNSLQEKLYTDEQKHVLGDAFLKLTTQDNSALCDAYLGYTAALATILTTEFSRDPIEKPHNAKEEREKIRLLSLLLAPVTRLHTYLNTVQALLNCLSSEHLDWRSLHSSNQVLHNLYTRCHMILERTGRWRDRAGQPDEVEESVNGLSSRCCAESPECVRSAFTKYRANGLQRETHHLTAPRPLLTPAGILRNSHECLYEPLPPAGWTESCMWDFRPVPARRPQNPFLNPGAPGDLSAAVPTLKSPSGLAERLCGSPGLDGRVCRPDAYALPQRIDDADTDADVGDASVFDYSSVTTCSPDDTLELRRQDEDEEEEEDSEIPVLLKPSYTHTYTGGGLQKQGSVCTRWQIPRAAPLPPAVCVTGTGRRANQHRRKVPTGAFRPIWDAPFKQGDGATAKENMVSFSSTNQIINPQRRTDSSRSVHRSVCGGEGDRLWDDSDDSEGPCSNV</sequence>
<dbReference type="InterPro" id="IPR000219">
    <property type="entry name" value="DH_dom"/>
</dbReference>
<dbReference type="AlphaFoldDB" id="A0AA88NC24"/>
<evidence type="ECO:0000313" key="4">
    <source>
        <dbReference type="Proteomes" id="UP001187315"/>
    </source>
</evidence>
<dbReference type="InterPro" id="IPR042849">
    <property type="entry name" value="ARHGEF33"/>
</dbReference>
<dbReference type="Pfam" id="PF00621">
    <property type="entry name" value="RhoGEF"/>
    <property type="match status" value="1"/>
</dbReference>
<accession>A0AA88NC24</accession>
<dbReference type="GO" id="GO:0005085">
    <property type="term" value="F:guanyl-nucleotide exchange factor activity"/>
    <property type="evidence" value="ECO:0007669"/>
    <property type="project" value="InterPro"/>
</dbReference>
<dbReference type="EMBL" id="JAVHJS010000007">
    <property type="protein sequence ID" value="KAK2853208.1"/>
    <property type="molecule type" value="Genomic_DNA"/>
</dbReference>
<gene>
    <name evidence="3" type="ORF">Q7C36_008409</name>
</gene>
<feature type="region of interest" description="Disordered" evidence="1">
    <location>
        <begin position="687"/>
        <end position="731"/>
    </location>
</feature>
<evidence type="ECO:0000313" key="3">
    <source>
        <dbReference type="EMBL" id="KAK2853208.1"/>
    </source>
</evidence>
<name>A0AA88NC24_TACVA</name>
<dbReference type="Proteomes" id="UP001187315">
    <property type="component" value="Unassembled WGS sequence"/>
</dbReference>
<dbReference type="InterPro" id="IPR035899">
    <property type="entry name" value="DBL_dom_sf"/>
</dbReference>